<accession>A0A6G9YAH9</accession>
<name>A0A6G9YAH9_9NOCA</name>
<evidence type="ECO:0000259" key="5">
    <source>
        <dbReference type="Pfam" id="PF00561"/>
    </source>
</evidence>
<keyword evidence="7" id="KW-1185">Reference proteome</keyword>
<dbReference type="EMBL" id="CP046172">
    <property type="protein sequence ID" value="QIS10087.1"/>
    <property type="molecule type" value="Genomic_DNA"/>
</dbReference>
<evidence type="ECO:0000256" key="2">
    <source>
        <dbReference type="ARBA" id="ARBA00022729"/>
    </source>
</evidence>
<feature type="signal peptide" evidence="4">
    <location>
        <begin position="1"/>
        <end position="27"/>
    </location>
</feature>
<comment type="similarity">
    <text evidence="1">Belongs to the peptidase S33 family.</text>
</comment>
<dbReference type="KEGG" id="nah:F5544_10960"/>
<dbReference type="Proteomes" id="UP000503540">
    <property type="component" value="Chromosome"/>
</dbReference>
<evidence type="ECO:0000313" key="7">
    <source>
        <dbReference type="Proteomes" id="UP000503540"/>
    </source>
</evidence>
<dbReference type="PROSITE" id="PS51257">
    <property type="entry name" value="PROKAR_LIPOPROTEIN"/>
    <property type="match status" value="1"/>
</dbReference>
<reference evidence="6 7" key="1">
    <citation type="journal article" date="2019" name="ACS Chem. Biol.">
        <title>Identification and Mobilization of a Cryptic Antibiotic Biosynthesis Gene Locus from a Human-Pathogenic Nocardia Isolate.</title>
        <authorList>
            <person name="Herisse M."/>
            <person name="Ishida K."/>
            <person name="Porter J.L."/>
            <person name="Howden B."/>
            <person name="Hertweck C."/>
            <person name="Stinear T.P."/>
            <person name="Pidot S.J."/>
        </authorList>
    </citation>
    <scope>NUCLEOTIDE SEQUENCE [LARGE SCALE GENOMIC DNA]</scope>
    <source>
        <strain evidence="6 7">AUSMDU00012717</strain>
    </source>
</reference>
<feature type="domain" description="AB hydrolase-1" evidence="5">
    <location>
        <begin position="98"/>
        <end position="472"/>
    </location>
</feature>
<gene>
    <name evidence="6" type="ORF">F5544_10960</name>
</gene>
<feature type="chain" id="PRO_5026335450" evidence="4">
    <location>
        <begin position="28"/>
        <end position="501"/>
    </location>
</feature>
<dbReference type="Pfam" id="PF00561">
    <property type="entry name" value="Abhydrolase_1"/>
    <property type="match status" value="1"/>
</dbReference>
<evidence type="ECO:0000313" key="6">
    <source>
        <dbReference type="EMBL" id="QIS10087.1"/>
    </source>
</evidence>
<dbReference type="Gene3D" id="3.40.50.1820">
    <property type="entry name" value="alpha/beta hydrolase"/>
    <property type="match status" value="1"/>
</dbReference>
<dbReference type="AlphaFoldDB" id="A0A6G9YAH9"/>
<dbReference type="InterPro" id="IPR051601">
    <property type="entry name" value="Serine_prot/Carboxylest_S33"/>
</dbReference>
<dbReference type="GO" id="GO:0016787">
    <property type="term" value="F:hydrolase activity"/>
    <property type="evidence" value="ECO:0007669"/>
    <property type="project" value="UniProtKB-KW"/>
</dbReference>
<dbReference type="InterPro" id="IPR029058">
    <property type="entry name" value="AB_hydrolase_fold"/>
</dbReference>
<keyword evidence="3 6" id="KW-0378">Hydrolase</keyword>
<evidence type="ECO:0000256" key="4">
    <source>
        <dbReference type="SAM" id="SignalP"/>
    </source>
</evidence>
<keyword evidence="2 4" id="KW-0732">Signal</keyword>
<dbReference type="PANTHER" id="PTHR43248">
    <property type="entry name" value="2-SUCCINYL-6-HYDROXY-2,4-CYCLOHEXADIENE-1-CARBOXYLATE SYNTHASE"/>
    <property type="match status" value="1"/>
</dbReference>
<dbReference type="InterPro" id="IPR000073">
    <property type="entry name" value="AB_hydrolase_1"/>
</dbReference>
<dbReference type="PANTHER" id="PTHR43248:SF29">
    <property type="entry name" value="TRIPEPTIDYL AMINOPEPTIDASE"/>
    <property type="match status" value="1"/>
</dbReference>
<dbReference type="SUPFAM" id="SSF53474">
    <property type="entry name" value="alpha/beta-Hydrolases"/>
    <property type="match status" value="1"/>
</dbReference>
<evidence type="ECO:0000256" key="1">
    <source>
        <dbReference type="ARBA" id="ARBA00010088"/>
    </source>
</evidence>
<sequence length="501" mass="53048">MRSVGAHKMRLLAVLGCGVLVAGCAAAQEGMRGEPDLGKYYSQRVEWGSCAGFEGINDPGNGMQCGRVQVPIDYDKPEGNTAQIAVSRMVAHGQRAGAVVLIPGGPGQPGLGITADFGKSKLGAKFDVVSFDPRGLGASTPLVHCSSQEQLEADQLRAMTDMSPSGIERSEQDNRDYVADCVAKSGTELLGHLGTREAVRDLDIIRSALGGDKLNALGVSYGSRVGSSYAERFPQQVRALVLDGSLDPAARILDPVKTNAALQSAFQVYADSCVRESDCPLGTDGTAATDRFRQLINPLLDHPAATRDSRGLNYLNGLSATVDSLYAQQLWPKLTAGLRELTGGNGDTLLELSDVFRHIVDRTAEHATLCLDEPRTTDRTKAAEEYKLSLAAAPLFDTGRFQGQAPLDICAFWPTQPTSQPHQISGIDGLPKVVVVATTGDPVAPYQGGVNLAHALHASLITNDGAEHGGFLHGVDCVDKPVIAYFENLTAPGDITCRKSG</sequence>
<evidence type="ECO:0000256" key="3">
    <source>
        <dbReference type="ARBA" id="ARBA00022801"/>
    </source>
</evidence>
<proteinExistence type="inferred from homology"/>
<organism evidence="6 7">
    <name type="scientific">Nocardia arthritidis</name>
    <dbReference type="NCBI Taxonomy" id="228602"/>
    <lineage>
        <taxon>Bacteria</taxon>
        <taxon>Bacillati</taxon>
        <taxon>Actinomycetota</taxon>
        <taxon>Actinomycetes</taxon>
        <taxon>Mycobacteriales</taxon>
        <taxon>Nocardiaceae</taxon>
        <taxon>Nocardia</taxon>
    </lineage>
</organism>
<protein>
    <submittedName>
        <fullName evidence="6">Alpha/beta fold hydrolase</fullName>
    </submittedName>
</protein>